<gene>
    <name evidence="7" type="primary">spo0A_2</name>
    <name evidence="7" type="ORF">NCTC9836_02461</name>
</gene>
<evidence type="ECO:0000313" key="8">
    <source>
        <dbReference type="Proteomes" id="UP000254664"/>
    </source>
</evidence>
<dbReference type="SUPFAM" id="SSF52172">
    <property type="entry name" value="CheY-like"/>
    <property type="match status" value="1"/>
</dbReference>
<evidence type="ECO:0000313" key="7">
    <source>
        <dbReference type="EMBL" id="SUY48086.1"/>
    </source>
</evidence>
<sequence>MKILIIDDDFNIHNILTMIIEHEKIGEVIENKDLDSTNIFKLIDKDKPKIIIVDLLMPDKDGIEVINEIRSKYNNIKFIMISQVTSKDMIEKAYESGIEFFINKPINAMEVKAVLSRVINDIIMREKLNKIQTLFEVDNLKIGEAKLDDKDNFDENEEFMSNVEDSIKGIMKQIGILSEGGEEDIIRALTYIIKHDGVLDRTTLNDFFKKISSKPKSTEQRIRRTAFRAMTNLASLGIEDYMNDTFTEFSTSLFSFDEIKREMDFIRGKGKERGKVNLKKFLQGIRYYINK</sequence>
<dbReference type="Pfam" id="PF00072">
    <property type="entry name" value="Response_reg"/>
    <property type="match status" value="1"/>
</dbReference>
<evidence type="ECO:0000256" key="3">
    <source>
        <dbReference type="ARBA" id="ARBA00023012"/>
    </source>
</evidence>
<dbReference type="GO" id="GO:0000160">
    <property type="term" value="P:phosphorelay signal transduction system"/>
    <property type="evidence" value="ECO:0007669"/>
    <property type="project" value="UniProtKB-KW"/>
</dbReference>
<evidence type="ECO:0000256" key="4">
    <source>
        <dbReference type="ARBA" id="ARBA00024867"/>
    </source>
</evidence>
<dbReference type="Pfam" id="PF08664">
    <property type="entry name" value="YcbB"/>
    <property type="match status" value="1"/>
</dbReference>
<evidence type="ECO:0000256" key="1">
    <source>
        <dbReference type="ARBA" id="ARBA00018672"/>
    </source>
</evidence>
<protein>
    <recommendedName>
        <fullName evidence="1">Stage 0 sporulation protein A homolog</fullName>
    </recommendedName>
</protein>
<dbReference type="InterPro" id="IPR050595">
    <property type="entry name" value="Bact_response_regulator"/>
</dbReference>
<feature type="domain" description="Response regulatory" evidence="6">
    <location>
        <begin position="2"/>
        <end position="119"/>
    </location>
</feature>
<dbReference type="PANTHER" id="PTHR44591">
    <property type="entry name" value="STRESS RESPONSE REGULATOR PROTEIN 1"/>
    <property type="match status" value="1"/>
</dbReference>
<dbReference type="SMART" id="SM00448">
    <property type="entry name" value="REC"/>
    <property type="match status" value="1"/>
</dbReference>
<feature type="modified residue" description="4-aspartylphosphate" evidence="5">
    <location>
        <position position="54"/>
    </location>
</feature>
<reference evidence="7 8" key="1">
    <citation type="submission" date="2018-06" db="EMBL/GenBank/DDBJ databases">
        <authorList>
            <consortium name="Pathogen Informatics"/>
            <person name="Doyle S."/>
        </authorList>
    </citation>
    <scope>NUCLEOTIDE SEQUENCE [LARGE SCALE GENOMIC DNA]</scope>
    <source>
        <strain evidence="7 8">NCTC9836</strain>
    </source>
</reference>
<dbReference type="InterPro" id="IPR013972">
    <property type="entry name" value="YcbB"/>
</dbReference>
<keyword evidence="8" id="KW-1185">Reference proteome</keyword>
<dbReference type="Proteomes" id="UP000254664">
    <property type="component" value="Unassembled WGS sequence"/>
</dbReference>
<evidence type="ECO:0000259" key="6">
    <source>
        <dbReference type="PROSITE" id="PS50110"/>
    </source>
</evidence>
<comment type="function">
    <text evidence="4">May play the central regulatory role in sporulation. It may be an element of the effector pathway responsible for the activation of sporulation genes in response to nutritional stress. Spo0A may act in concert with spo0H (a sigma factor) to control the expression of some genes that are critical to the sporulation process.</text>
</comment>
<organism evidence="7 8">
    <name type="scientific">Clostridium putrefaciens</name>
    <dbReference type="NCBI Taxonomy" id="99675"/>
    <lineage>
        <taxon>Bacteria</taxon>
        <taxon>Bacillati</taxon>
        <taxon>Bacillota</taxon>
        <taxon>Clostridia</taxon>
        <taxon>Eubacteriales</taxon>
        <taxon>Clostridiaceae</taxon>
        <taxon>Clostridium</taxon>
    </lineage>
</organism>
<dbReference type="PROSITE" id="PS50110">
    <property type="entry name" value="RESPONSE_REGULATORY"/>
    <property type="match status" value="1"/>
</dbReference>
<dbReference type="PANTHER" id="PTHR44591:SF14">
    <property type="entry name" value="PROTEIN PILG"/>
    <property type="match status" value="1"/>
</dbReference>
<dbReference type="InterPro" id="IPR001789">
    <property type="entry name" value="Sig_transdc_resp-reg_receiver"/>
</dbReference>
<dbReference type="InterPro" id="IPR011006">
    <property type="entry name" value="CheY-like_superfamily"/>
</dbReference>
<name>A0A381JCD4_9CLOT</name>
<evidence type="ECO:0000256" key="2">
    <source>
        <dbReference type="ARBA" id="ARBA00022553"/>
    </source>
</evidence>
<proteinExistence type="predicted"/>
<evidence type="ECO:0000256" key="5">
    <source>
        <dbReference type="PROSITE-ProRule" id="PRU00169"/>
    </source>
</evidence>
<accession>A0A381JCD4</accession>
<keyword evidence="2 5" id="KW-0597">Phosphoprotein</keyword>
<dbReference type="OrthoDB" id="1684633at2"/>
<dbReference type="RefSeq" id="WP_115641949.1">
    <property type="nucleotide sequence ID" value="NZ_UFWZ01000001.1"/>
</dbReference>
<dbReference type="AlphaFoldDB" id="A0A381JCD4"/>
<keyword evidence="3" id="KW-0902">Two-component regulatory system</keyword>
<dbReference type="Gene3D" id="3.40.50.2300">
    <property type="match status" value="1"/>
</dbReference>
<dbReference type="EMBL" id="UFWZ01000001">
    <property type="protein sequence ID" value="SUY48086.1"/>
    <property type="molecule type" value="Genomic_DNA"/>
</dbReference>